<keyword evidence="3" id="KW-1185">Reference proteome</keyword>
<dbReference type="Gene3D" id="3.40.50.300">
    <property type="entry name" value="P-loop containing nucleotide triphosphate hydrolases"/>
    <property type="match status" value="1"/>
</dbReference>
<reference evidence="3" key="1">
    <citation type="journal article" date="2019" name="Int. J. Syst. Evol. Microbiol.">
        <title>The Global Catalogue of Microorganisms (GCM) 10K type strain sequencing project: providing services to taxonomists for standard genome sequencing and annotation.</title>
        <authorList>
            <consortium name="The Broad Institute Genomics Platform"/>
            <consortium name="The Broad Institute Genome Sequencing Center for Infectious Disease"/>
            <person name="Wu L."/>
            <person name="Ma J."/>
        </authorList>
    </citation>
    <scope>NUCLEOTIDE SEQUENCE [LARGE SCALE GENOMIC DNA]</scope>
    <source>
        <strain evidence="3">KCTC 33676</strain>
    </source>
</reference>
<dbReference type="SUPFAM" id="SSF52540">
    <property type="entry name" value="P-loop containing nucleoside triphosphate hydrolases"/>
    <property type="match status" value="1"/>
</dbReference>
<evidence type="ECO:0000313" key="3">
    <source>
        <dbReference type="Proteomes" id="UP001597497"/>
    </source>
</evidence>
<organism evidence="2 3">
    <name type="scientific">Marinicrinis sediminis</name>
    <dbReference type="NCBI Taxonomy" id="1652465"/>
    <lineage>
        <taxon>Bacteria</taxon>
        <taxon>Bacillati</taxon>
        <taxon>Bacillota</taxon>
        <taxon>Bacilli</taxon>
        <taxon>Bacillales</taxon>
        <taxon>Paenibacillaceae</taxon>
    </lineage>
</organism>
<dbReference type="InterPro" id="IPR027417">
    <property type="entry name" value="P-loop_NTPase"/>
</dbReference>
<sequence>MNSLESVKMFLDQMVQGRNNIDLYLSELTTLVKSGQLLSAESSASLVEAMDIVVKLQDECLAVLSPMKSKPSTIVEITTLIDELERFHSLAAQVEAAKESLRLFGLLKCKDEEIAEEFIVQQAKVQKLLQEFDGEELISITEIYSIVVDLVRDPDELEQKQEIYRRITREISYGTREALANGWLFWPDNSIVSVTDKLEQDVQKEHSKADCTNLIDIPVEVCIDFSQALHILQEKQINKNNFSVKQFEGDIRQMAVSTVIPAFVMGYIYQYGMISLDLLQESKLKWGTDQTASAIDQFQMVLQKLVQKGYLVEHRITLDEDSDAYYVLSEYGGGAFRKETSRKLIQSNYKLTSRMSDDWIRLGPDNVVAVTSRLKLLDQVFNKLEKTMKEELNIISTCITPFLHRIIRSRQGQTYMLIPGMLDRTCSREELGRISETLLQFKGSIAIVAVSSTESGQFFASGFSTDECKVYYISLDKESFYVGDSEGNDALASLFQLNAFEQAEEADEQLPEEEELLTEERVVEEKIVDEPVTSEQATEIQTAASVENDIILGARDTLLKETRFMTEFGEMVEGSMNSLVLETATSEPQLPASIEPADLVQVVNTSLTMFADGRKAEGMLLLHSVAEYSEDVDVLRRKVSFVLGDPLITNEDWFSLADTVASLPFSEEDESLNDYLNAAMWLRIFFDPDNANDYRLNNRWRQINDDLSSRVLEHNPAIKQLISYFWNFIERHHVGIKYCTSGEVTRQVEIVNALELCKRQIEQTLQTVFQRNIRAEINHPKIHAMMTELYGNSGLLTHKLQDAFSMPLFELRNFVQQFTEADLNGDFEYLNVRANDGKLEVFLDRYWEEMDFKSVSMRNDTLTGALRNRMRSRLCEAAEPLLQSYVCRCQSELRQGSTNISPETVNKTRRKVMELLNAVLNQLKENTGVEERAGGSCLQLLVCQLRDAFSDLTEEQSHPFYESLLLTGLIEMDMKYLPIVNESWLKDLPTLDGYRMWERILRHCSSELSSWEEAARRSLRNYDLGMYDLIFKRYRDKLPLQLHDHDPKVIETRNKKDAQFTKYKEEFMTAVESAQNYGQLASKDELYAYIRMAEAAEKHARETGNVGFFKMLLDECMQQIRRGSDDRMEAMRNRLEKLKSDILRDPDRDEAESDDEILQQWPILGKIERMLEKRNMTVAEDYVQLAGSGQKDTPSIDSYDRDIHALFIEKYQTLYSMCNLHKGEDLYRTYEQSVRRLLFPNQNNRNTASAEKFIRAWYKPQLQKLEEFMEQLMFDQISRVEKQPERDNEYYVFPAARDAKLGQYPHPFEAFGTRSVKNSLRVLMMAGVRTADNILDEVVQKGANDGSATIVILDYALPLAQRRALAKSIKLRSIPEIIVVIDRVMALFLAGYNQIERGNAFLMAALPSSKIQPYIPEGVIPSEMFIGRTEELAKIQNTNGPVFVYGGRQLGKTALLRESKHRDHDPDNGKYAYYIDLKKRNVSQALDRISEELVENLSLNQPCRTWEELTSTLRKRLADQERPIRKLMLLLDEADSFIADCEAYDYRPLEMLKELKDAYNDRFKFVLAGLRDVVRFNKQRLSRNSVLAHLGHITIRPLKYLDARDLLLRPLQYLGFRIASNGEDIISLILAKTNYYPGLVHFYCQKLIEVIADSYRNGNYSEGNCPPYVLDEKHIKTLLGQSEFLAEIDEKFQITLQLDSDNLYDILANALAFHYYEKGIGKGAAASDFIQICKEFGIEKINQMSVQNVKALLDEMEELNIFSRETPDTEQYVFNRFSFFQMLGNQELVWEHLFNYSEAGEN</sequence>
<accession>A0ABW5RGI3</accession>
<dbReference type="EMBL" id="JBHUMM010000045">
    <property type="protein sequence ID" value="MFD2673644.1"/>
    <property type="molecule type" value="Genomic_DNA"/>
</dbReference>
<gene>
    <name evidence="2" type="ORF">ACFSUC_19005</name>
</gene>
<dbReference type="Pfam" id="PF13401">
    <property type="entry name" value="AAA_22"/>
    <property type="match status" value="1"/>
</dbReference>
<dbReference type="RefSeq" id="WP_379931229.1">
    <property type="nucleotide sequence ID" value="NZ_JBHUMM010000045.1"/>
</dbReference>
<dbReference type="InterPro" id="IPR049945">
    <property type="entry name" value="AAA_22"/>
</dbReference>
<protein>
    <submittedName>
        <fullName evidence="2">AAA family ATPase</fullName>
    </submittedName>
</protein>
<name>A0ABW5RGI3_9BACL</name>
<proteinExistence type="predicted"/>
<dbReference type="Proteomes" id="UP001597497">
    <property type="component" value="Unassembled WGS sequence"/>
</dbReference>
<evidence type="ECO:0000313" key="2">
    <source>
        <dbReference type="EMBL" id="MFD2673644.1"/>
    </source>
</evidence>
<feature type="domain" description="ORC1/DEAH AAA+ ATPase" evidence="1">
    <location>
        <begin position="1438"/>
        <end position="1572"/>
    </location>
</feature>
<evidence type="ECO:0000259" key="1">
    <source>
        <dbReference type="Pfam" id="PF13401"/>
    </source>
</evidence>
<comment type="caution">
    <text evidence="2">The sequence shown here is derived from an EMBL/GenBank/DDBJ whole genome shotgun (WGS) entry which is preliminary data.</text>
</comment>